<dbReference type="PANTHER" id="PTHR11839">
    <property type="entry name" value="UDP/ADP-SUGAR PYROPHOSPHATASE"/>
    <property type="match status" value="1"/>
</dbReference>
<comment type="similarity">
    <text evidence="3">Belongs to the Nudix hydrolase family.</text>
</comment>
<comment type="caution">
    <text evidence="5">The sequence shown here is derived from an EMBL/GenBank/DDBJ whole genome shotgun (WGS) entry which is preliminary data.</text>
</comment>
<dbReference type="CDD" id="cd03424">
    <property type="entry name" value="NUDIX_ADPRase_Nudt5_UGPPase_Nudt14"/>
    <property type="match status" value="1"/>
</dbReference>
<reference evidence="5" key="1">
    <citation type="submission" date="2020-10" db="EMBL/GenBank/DDBJ databases">
        <authorList>
            <person name="Gilroy R."/>
        </authorList>
    </citation>
    <scope>NUCLEOTIDE SEQUENCE</scope>
    <source>
        <strain evidence="5">ChiHjej10B9-9673</strain>
    </source>
</reference>
<dbReference type="AlphaFoldDB" id="A0A9D1FE47"/>
<name>A0A9D1FE47_9FIRM</name>
<dbReference type="InterPro" id="IPR020084">
    <property type="entry name" value="NUDIX_hydrolase_CS"/>
</dbReference>
<dbReference type="PANTHER" id="PTHR11839:SF18">
    <property type="entry name" value="NUDIX HYDROLASE DOMAIN-CONTAINING PROTEIN"/>
    <property type="match status" value="1"/>
</dbReference>
<dbReference type="GO" id="GO:0006753">
    <property type="term" value="P:nucleoside phosphate metabolic process"/>
    <property type="evidence" value="ECO:0007669"/>
    <property type="project" value="TreeGrafter"/>
</dbReference>
<dbReference type="Gene3D" id="3.90.79.10">
    <property type="entry name" value="Nucleoside Triphosphate Pyrophosphohydrolase"/>
    <property type="match status" value="1"/>
</dbReference>
<evidence type="ECO:0000256" key="2">
    <source>
        <dbReference type="ARBA" id="ARBA00022801"/>
    </source>
</evidence>
<dbReference type="PROSITE" id="PS00893">
    <property type="entry name" value="NUDIX_BOX"/>
    <property type="match status" value="1"/>
</dbReference>
<dbReference type="PROSITE" id="PS51462">
    <property type="entry name" value="NUDIX"/>
    <property type="match status" value="1"/>
</dbReference>
<evidence type="ECO:0000313" key="5">
    <source>
        <dbReference type="EMBL" id="HIS66646.1"/>
    </source>
</evidence>
<comment type="cofactor">
    <cofactor evidence="1">
        <name>Mg(2+)</name>
        <dbReference type="ChEBI" id="CHEBI:18420"/>
    </cofactor>
</comment>
<dbReference type="SUPFAM" id="SSF55811">
    <property type="entry name" value="Nudix"/>
    <property type="match status" value="1"/>
</dbReference>
<reference evidence="5" key="2">
    <citation type="journal article" date="2021" name="PeerJ">
        <title>Extensive microbial diversity within the chicken gut microbiome revealed by metagenomics and culture.</title>
        <authorList>
            <person name="Gilroy R."/>
            <person name="Ravi A."/>
            <person name="Getino M."/>
            <person name="Pursley I."/>
            <person name="Horton D.L."/>
            <person name="Alikhan N.F."/>
            <person name="Baker D."/>
            <person name="Gharbi K."/>
            <person name="Hall N."/>
            <person name="Watson M."/>
            <person name="Adriaenssens E.M."/>
            <person name="Foster-Nyarko E."/>
            <person name="Jarju S."/>
            <person name="Secka A."/>
            <person name="Antonio M."/>
            <person name="Oren A."/>
            <person name="Chaudhuri R.R."/>
            <person name="La Ragione R."/>
            <person name="Hildebrand F."/>
            <person name="Pallen M.J."/>
        </authorList>
    </citation>
    <scope>NUCLEOTIDE SEQUENCE</scope>
    <source>
        <strain evidence="5">ChiHjej10B9-9673</strain>
    </source>
</reference>
<dbReference type="Pfam" id="PF00293">
    <property type="entry name" value="NUDIX"/>
    <property type="match status" value="1"/>
</dbReference>
<evidence type="ECO:0000256" key="1">
    <source>
        <dbReference type="ARBA" id="ARBA00001946"/>
    </source>
</evidence>
<dbReference type="InterPro" id="IPR015797">
    <property type="entry name" value="NUDIX_hydrolase-like_dom_sf"/>
</dbReference>
<sequence>MKLKSVEKVAGWEYLSRYDVKYETPSGGEKVYEMFSRDPDITTPEKLLHPRTDAVMIIMTDRARERLLLIREFRLELGREICGLPAGLIDPGETVEEAARRELKEETGLDLVEITHELPPAYSAVGLSNEQCICVFGVAEGEIAPCKETGEEITARWYTKAELRDMLRRGETFGSWAQAYGFMWSVGL</sequence>
<protein>
    <submittedName>
        <fullName evidence="5">NUDIX hydrolase</fullName>
    </submittedName>
</protein>
<dbReference type="PRINTS" id="PR00502">
    <property type="entry name" value="NUDIXFAMILY"/>
</dbReference>
<dbReference type="GO" id="GO:0019693">
    <property type="term" value="P:ribose phosphate metabolic process"/>
    <property type="evidence" value="ECO:0007669"/>
    <property type="project" value="TreeGrafter"/>
</dbReference>
<gene>
    <name evidence="5" type="ORF">IAC18_03670</name>
</gene>
<dbReference type="InterPro" id="IPR020476">
    <property type="entry name" value="Nudix_hydrolase"/>
</dbReference>
<keyword evidence="2 3" id="KW-0378">Hydrolase</keyword>
<proteinExistence type="inferred from homology"/>
<dbReference type="GO" id="GO:0016462">
    <property type="term" value="F:pyrophosphatase activity"/>
    <property type="evidence" value="ECO:0007669"/>
    <property type="project" value="UniProtKB-ARBA"/>
</dbReference>
<evidence type="ECO:0000313" key="6">
    <source>
        <dbReference type="Proteomes" id="UP000824001"/>
    </source>
</evidence>
<dbReference type="InterPro" id="IPR000086">
    <property type="entry name" value="NUDIX_hydrolase_dom"/>
</dbReference>
<evidence type="ECO:0000259" key="4">
    <source>
        <dbReference type="PROSITE" id="PS51462"/>
    </source>
</evidence>
<organism evidence="5 6">
    <name type="scientific">Candidatus Scatomorpha merdipullorum</name>
    <dbReference type="NCBI Taxonomy" id="2840927"/>
    <lineage>
        <taxon>Bacteria</taxon>
        <taxon>Bacillati</taxon>
        <taxon>Bacillota</taxon>
        <taxon>Clostridia</taxon>
        <taxon>Eubacteriales</taxon>
        <taxon>Candidatus Scatomorpha</taxon>
    </lineage>
</organism>
<feature type="domain" description="Nudix hydrolase" evidence="4">
    <location>
        <begin position="50"/>
        <end position="180"/>
    </location>
</feature>
<dbReference type="Proteomes" id="UP000824001">
    <property type="component" value="Unassembled WGS sequence"/>
</dbReference>
<evidence type="ECO:0000256" key="3">
    <source>
        <dbReference type="RuleBase" id="RU003476"/>
    </source>
</evidence>
<accession>A0A9D1FE47</accession>
<dbReference type="EMBL" id="DVJK01000103">
    <property type="protein sequence ID" value="HIS66646.1"/>
    <property type="molecule type" value="Genomic_DNA"/>
</dbReference>